<dbReference type="SUPFAM" id="SSF88713">
    <property type="entry name" value="Glycoside hydrolase/deacetylase"/>
    <property type="match status" value="1"/>
</dbReference>
<name>A0ABT6JFY6_9GAMM</name>
<accession>A0ABT6JFY6</accession>
<dbReference type="PANTHER" id="PTHR30292">
    <property type="entry name" value="UNCHARACTERIZED PROTEIN YBGL-RELATED"/>
    <property type="match status" value="1"/>
</dbReference>
<gene>
    <name evidence="1" type="ORF">QFW80_02905</name>
</gene>
<organism evidence="1 2">
    <name type="scientific">Luteimonas rhizosphaericola</name>
    <dbReference type="NCBI Taxonomy" id="3042024"/>
    <lineage>
        <taxon>Bacteria</taxon>
        <taxon>Pseudomonadati</taxon>
        <taxon>Pseudomonadota</taxon>
        <taxon>Gammaproteobacteria</taxon>
        <taxon>Lysobacterales</taxon>
        <taxon>Lysobacteraceae</taxon>
        <taxon>Luteimonas</taxon>
    </lineage>
</organism>
<dbReference type="NCBIfam" id="NF003814">
    <property type="entry name" value="PRK05406.1-3"/>
    <property type="match status" value="1"/>
</dbReference>
<keyword evidence="2" id="KW-1185">Reference proteome</keyword>
<dbReference type="InterPro" id="IPR011330">
    <property type="entry name" value="Glyco_hydro/deAcase_b/a-brl"/>
</dbReference>
<dbReference type="PANTHER" id="PTHR30292:SF0">
    <property type="entry name" value="5-OXOPROLINASE SUBUNIT A"/>
    <property type="match status" value="1"/>
</dbReference>
<dbReference type="Pfam" id="PF03746">
    <property type="entry name" value="LamB_YcsF"/>
    <property type="match status" value="1"/>
</dbReference>
<dbReference type="PROSITE" id="PS51257">
    <property type="entry name" value="PROKAR_LIPOPROTEIN"/>
    <property type="match status" value="1"/>
</dbReference>
<dbReference type="CDD" id="cd10787">
    <property type="entry name" value="LamB_YcsF_like"/>
    <property type="match status" value="1"/>
</dbReference>
<evidence type="ECO:0000313" key="1">
    <source>
        <dbReference type="EMBL" id="MDH5829467.1"/>
    </source>
</evidence>
<dbReference type="Gene3D" id="3.20.20.370">
    <property type="entry name" value="Glycoside hydrolase/deacetylase"/>
    <property type="match status" value="1"/>
</dbReference>
<dbReference type="GO" id="GO:0017168">
    <property type="term" value="F:5-oxoprolinase (ATP-hydrolyzing) activity"/>
    <property type="evidence" value="ECO:0007669"/>
    <property type="project" value="UniProtKB-EC"/>
</dbReference>
<dbReference type="EMBL" id="JARXRN010000016">
    <property type="protein sequence ID" value="MDH5829467.1"/>
    <property type="molecule type" value="Genomic_DNA"/>
</dbReference>
<proteinExistence type="predicted"/>
<dbReference type="EC" id="3.5.2.9" evidence="1"/>
<reference evidence="1 2" key="1">
    <citation type="submission" date="2023-04" db="EMBL/GenBank/DDBJ databases">
        <title>Luteimonas sp. M1R5S18.</title>
        <authorList>
            <person name="Sun J.-Q."/>
        </authorList>
    </citation>
    <scope>NUCLEOTIDE SEQUENCE [LARGE SCALE GENOMIC DNA]</scope>
    <source>
        <strain evidence="1 2">M1R5S18</strain>
    </source>
</reference>
<comment type="caution">
    <text evidence="1">The sequence shown here is derived from an EMBL/GenBank/DDBJ whole genome shotgun (WGS) entry which is preliminary data.</text>
</comment>
<dbReference type="NCBIfam" id="NF003816">
    <property type="entry name" value="PRK05406.1-5"/>
    <property type="match status" value="1"/>
</dbReference>
<sequence length="251" mass="26073">MLDRIDFNCDLGEGCGQDAAIVPYISSASIACGGHAGSDDTMREAVALCRAHRVAIGAHPSFVDREYFGRRELALGPGAIHVLVLAQVRRLAAICTAAGAPLRHVKPHGALYNLAARDHDVADAIAAAVHAIDPALWLYALSGSALAEAGRLAGLSVAEEAFAERRYAADGRLAPRTQAGSVIDSLDAALEQVRSLLHDGAVTALDGSRVAARADTLCLHGDRPDAPAFAAALHEALRADSIRIRAPGADA</sequence>
<dbReference type="Proteomes" id="UP001156831">
    <property type="component" value="Unassembled WGS sequence"/>
</dbReference>
<keyword evidence="1" id="KW-0378">Hydrolase</keyword>
<dbReference type="RefSeq" id="WP_280599625.1">
    <property type="nucleotide sequence ID" value="NZ_JARXRN010000016.1"/>
</dbReference>
<evidence type="ECO:0000313" key="2">
    <source>
        <dbReference type="Proteomes" id="UP001156831"/>
    </source>
</evidence>
<dbReference type="InterPro" id="IPR005501">
    <property type="entry name" value="LamB/YcsF/PxpA-like"/>
</dbReference>
<protein>
    <submittedName>
        <fullName evidence="1">LamB/YcsF family protein</fullName>
        <ecNumber evidence="1">3.5.2.9</ecNumber>
    </submittedName>
</protein>